<geneLocation type="plasmid" evidence="7 9">
    <name>unnamed1</name>
</geneLocation>
<dbReference type="KEGG" id="alf:CFBP5473_21540"/>
<keyword evidence="6" id="KW-0614">Plasmid</keyword>
<feature type="modified residue" description="4-aspartylphosphate" evidence="4">
    <location>
        <position position="61"/>
    </location>
</feature>
<evidence type="ECO:0000256" key="4">
    <source>
        <dbReference type="PROSITE-ProRule" id="PRU00169"/>
    </source>
</evidence>
<gene>
    <name evidence="6" type="ORF">CFBP5473_21540</name>
    <name evidence="7" type="ORF">J5285_25675</name>
</gene>
<dbReference type="InterPro" id="IPR050595">
    <property type="entry name" value="Bact_response_regulator"/>
</dbReference>
<dbReference type="OrthoDB" id="9784719at2"/>
<dbReference type="Gene3D" id="3.40.50.2300">
    <property type="match status" value="1"/>
</dbReference>
<dbReference type="AlphaFoldDB" id="A0A4D7E319"/>
<dbReference type="EMBL" id="CP039693">
    <property type="protein sequence ID" value="QCJ00587.1"/>
    <property type="molecule type" value="Genomic_DNA"/>
</dbReference>
<evidence type="ECO:0000256" key="2">
    <source>
        <dbReference type="ARBA" id="ARBA00023015"/>
    </source>
</evidence>
<name>A0A4D7E319_9HYPH</name>
<dbReference type="PANTHER" id="PTHR44591:SF3">
    <property type="entry name" value="RESPONSE REGULATORY DOMAIN-CONTAINING PROTEIN"/>
    <property type="match status" value="1"/>
</dbReference>
<evidence type="ECO:0000313" key="8">
    <source>
        <dbReference type="Proteomes" id="UP000298545"/>
    </source>
</evidence>
<evidence type="ECO:0000259" key="5">
    <source>
        <dbReference type="PROSITE" id="PS50110"/>
    </source>
</evidence>
<dbReference type="InterPro" id="IPR011006">
    <property type="entry name" value="CheY-like_superfamily"/>
</dbReference>
<feature type="domain" description="Response regulatory" evidence="5">
    <location>
        <begin position="11"/>
        <end position="124"/>
    </location>
</feature>
<sequence>MGQSRPINTHAILLVEDEAIVRFGLASFFEDYGYRVFEASDADEAIRILERESSIRIVFTDVQLPGAMDGLKLAHYVRERYPPTLLLLTSSSNPVDAKSLPSNSHFIAKPFDPPRILQVIERLTN</sequence>
<evidence type="ECO:0000256" key="1">
    <source>
        <dbReference type="ARBA" id="ARBA00022553"/>
    </source>
</evidence>
<dbReference type="InterPro" id="IPR001789">
    <property type="entry name" value="Sig_transdc_resp-reg_receiver"/>
</dbReference>
<dbReference type="RefSeq" id="WP_027677131.1">
    <property type="nucleotide sequence ID" value="NZ_CP039693.1"/>
</dbReference>
<evidence type="ECO:0000313" key="7">
    <source>
        <dbReference type="EMBL" id="QYA10585.1"/>
    </source>
</evidence>
<keyword evidence="9" id="KW-1185">Reference proteome</keyword>
<dbReference type="EMBL" id="CP072170">
    <property type="protein sequence ID" value="QYA10585.1"/>
    <property type="molecule type" value="Genomic_DNA"/>
</dbReference>
<geneLocation type="plasmid" evidence="8">
    <name>palcfbp5473</name>
</geneLocation>
<proteinExistence type="predicted"/>
<geneLocation type="plasmid" evidence="6">
    <name>pAlCFBP5473</name>
</geneLocation>
<keyword evidence="1 4" id="KW-0597">Phosphoprotein</keyword>
<protein>
    <submittedName>
        <fullName evidence="6">Response regulator</fullName>
    </submittedName>
</protein>
<dbReference type="PROSITE" id="PS50110">
    <property type="entry name" value="RESPONSE_REGULATORY"/>
    <property type="match status" value="1"/>
</dbReference>
<dbReference type="Pfam" id="PF00072">
    <property type="entry name" value="Response_reg"/>
    <property type="match status" value="1"/>
</dbReference>
<dbReference type="PANTHER" id="PTHR44591">
    <property type="entry name" value="STRESS RESPONSE REGULATOR PROTEIN 1"/>
    <property type="match status" value="1"/>
</dbReference>
<organism evidence="6 8">
    <name type="scientific">Agrobacterium larrymoorei</name>
    <dbReference type="NCBI Taxonomy" id="160699"/>
    <lineage>
        <taxon>Bacteria</taxon>
        <taxon>Pseudomonadati</taxon>
        <taxon>Pseudomonadota</taxon>
        <taxon>Alphaproteobacteria</taxon>
        <taxon>Hyphomicrobiales</taxon>
        <taxon>Rhizobiaceae</taxon>
        <taxon>Rhizobium/Agrobacterium group</taxon>
        <taxon>Agrobacterium</taxon>
    </lineage>
</organism>
<dbReference type="Proteomes" id="UP000298545">
    <property type="component" value="Plasmid pAlCFBP5473"/>
</dbReference>
<dbReference type="SUPFAM" id="SSF52172">
    <property type="entry name" value="CheY-like"/>
    <property type="match status" value="1"/>
</dbReference>
<evidence type="ECO:0000313" key="9">
    <source>
        <dbReference type="Proteomes" id="UP000826513"/>
    </source>
</evidence>
<reference evidence="7 9" key="2">
    <citation type="submission" date="2021-03" db="EMBL/GenBank/DDBJ databases">
        <title>Rapid diversification of plasmids in a genus of pathogenic and nitrogen fixing bacteria.</title>
        <authorList>
            <person name="Weisberg A.J."/>
            <person name="Miller M."/>
            <person name="Ream W."/>
            <person name="Grunwald N.J."/>
            <person name="Chang J.H."/>
        </authorList>
    </citation>
    <scope>NUCLEOTIDE SEQUENCE [LARGE SCALE GENOMIC DNA]</scope>
    <source>
        <strain evidence="7 9">AF3.44</strain>
        <plasmid evidence="7 9">unnamed1</plasmid>
    </source>
</reference>
<evidence type="ECO:0000256" key="3">
    <source>
        <dbReference type="ARBA" id="ARBA00023163"/>
    </source>
</evidence>
<reference evidence="6 8" key="1">
    <citation type="submission" date="2019-04" db="EMBL/GenBank/DDBJ databases">
        <title>Complete genome sequence of Agrobacterium larrymoorei CFBP5473.</title>
        <authorList>
            <person name="Haryono M."/>
            <person name="Chou L."/>
            <person name="Lin Y.-C."/>
            <person name="Lai E.-M."/>
            <person name="Kuo C.-H."/>
        </authorList>
    </citation>
    <scope>NUCLEOTIDE SEQUENCE [LARGE SCALE GENOMIC DNA]</scope>
    <source>
        <strain evidence="6 8">CFBP5473</strain>
        <plasmid evidence="8">palcfbp5473</plasmid>
        <plasmid evidence="6">pAlCFBP5473</plasmid>
    </source>
</reference>
<dbReference type="Proteomes" id="UP000826513">
    <property type="component" value="Plasmid unnamed1"/>
</dbReference>
<keyword evidence="3" id="KW-0804">Transcription</keyword>
<dbReference type="SMART" id="SM00448">
    <property type="entry name" value="REC"/>
    <property type="match status" value="1"/>
</dbReference>
<dbReference type="GO" id="GO:0000160">
    <property type="term" value="P:phosphorelay signal transduction system"/>
    <property type="evidence" value="ECO:0007669"/>
    <property type="project" value="InterPro"/>
</dbReference>
<evidence type="ECO:0000313" key="6">
    <source>
        <dbReference type="EMBL" id="QCJ00587.1"/>
    </source>
</evidence>
<dbReference type="STRING" id="1367849.GCA_000518585_04633"/>
<accession>A0A4D7E319</accession>
<keyword evidence="2" id="KW-0805">Transcription regulation</keyword>